<dbReference type="PANTHER" id="PTHR21256:SF2">
    <property type="entry name" value="HISTIDINE BIOSYNTHESIS TRIFUNCTIONAL PROTEIN"/>
    <property type="match status" value="1"/>
</dbReference>
<feature type="binding site" evidence="5">
    <location>
        <position position="415"/>
    </location>
    <ligand>
        <name>substrate</name>
    </ligand>
</feature>
<evidence type="ECO:0000256" key="7">
    <source>
        <dbReference type="RuleBase" id="RU004175"/>
    </source>
</evidence>
<evidence type="ECO:0000256" key="5">
    <source>
        <dbReference type="HAMAP-Rule" id="MF_01024"/>
    </source>
</evidence>
<comment type="function">
    <text evidence="5">Catalyzes the sequential NAD-dependent oxidations of L-histidinol to L-histidinaldehyde and then to L-histidine.</text>
</comment>
<sequence length="431" mass="47311">MKTIINPTQQEWAKKLKRPVQKTKDIEKIVKPIMRKVKRMGDKALKKFALEYDHVQIKTLLVSIEEVKKARETVDPKLKEAIIQAKENIEKFHEAQITPDLEMEVMEGVTCMRRSVPIQKVGLYVPGGTAPLFSTVLMLGIPANIAGCEEIVLCTPPDKDGNIHPAILYAADLIGIDKIVKAGGAQAIAALTYGTESVPQVDKIFGPGNQYVTAAKQLAVKKGVAIDMPAGPSEVLVYADETAIPAFVAADLLSQAEHGVDSQVILVASSEKTTNKILKEVDEQLDKLPRKDIAKRALENSLAVIMANQQTAIDLINDYAPEHLIICVENEEEVVRQIINAGSVFIGNYTPESAGDYASGTNHTLPTYGYARNYSGVSLDSFVKKITYQKLTEKGIQTLGPTIETMASHEQLEAHKNAVSIRLKYLKDKKK</sequence>
<dbReference type="CDD" id="cd06572">
    <property type="entry name" value="Histidinol_dh"/>
    <property type="match status" value="1"/>
</dbReference>
<feature type="binding site" evidence="5">
    <location>
        <position position="356"/>
    </location>
    <ligand>
        <name>substrate</name>
    </ligand>
</feature>
<dbReference type="Pfam" id="PF00815">
    <property type="entry name" value="Histidinol_dh"/>
    <property type="match status" value="1"/>
</dbReference>
<accession>A0ABW5BCA2</accession>
<dbReference type="SUPFAM" id="SSF53720">
    <property type="entry name" value="ALDH-like"/>
    <property type="match status" value="1"/>
</dbReference>
<dbReference type="Gene3D" id="3.40.50.1980">
    <property type="entry name" value="Nitrogenase molybdenum iron protein domain"/>
    <property type="match status" value="2"/>
</dbReference>
<dbReference type="InterPro" id="IPR016161">
    <property type="entry name" value="Ald_DH/histidinol_DH"/>
</dbReference>
<dbReference type="RefSeq" id="WP_380804828.1">
    <property type="nucleotide sequence ID" value="NZ_JBHUIV010000020.1"/>
</dbReference>
<keyword evidence="5" id="KW-0028">Amino-acid biosynthesis</keyword>
<keyword evidence="4 5" id="KW-0560">Oxidoreductase</keyword>
<feature type="binding site" evidence="5">
    <location>
        <position position="410"/>
    </location>
    <ligand>
        <name>substrate</name>
    </ligand>
</feature>
<keyword evidence="5" id="KW-0520">NAD</keyword>
<keyword evidence="5" id="KW-0368">Histidine biosynthesis</keyword>
<comment type="cofactor">
    <cofactor evidence="5">
        <name>Zn(2+)</name>
        <dbReference type="ChEBI" id="CHEBI:29105"/>
    </cofactor>
    <text evidence="5">Binds 1 zinc ion per subunit.</text>
</comment>
<feature type="binding site" evidence="5">
    <location>
        <position position="124"/>
    </location>
    <ligand>
        <name>NAD(+)</name>
        <dbReference type="ChEBI" id="CHEBI:57540"/>
    </ligand>
</feature>
<dbReference type="PRINTS" id="PR00083">
    <property type="entry name" value="HOLDHDRGNASE"/>
</dbReference>
<feature type="active site" description="Proton acceptor" evidence="5">
    <location>
        <position position="322"/>
    </location>
</feature>
<reference evidence="9" key="1">
    <citation type="journal article" date="2019" name="Int. J. Syst. Evol. Microbiol.">
        <title>The Global Catalogue of Microorganisms (GCM) 10K type strain sequencing project: providing services to taxonomists for standard genome sequencing and annotation.</title>
        <authorList>
            <consortium name="The Broad Institute Genomics Platform"/>
            <consortium name="The Broad Institute Genome Sequencing Center for Infectious Disease"/>
            <person name="Wu L."/>
            <person name="Ma J."/>
        </authorList>
    </citation>
    <scope>NUCLEOTIDE SEQUENCE [LARGE SCALE GENOMIC DNA]</scope>
    <source>
        <strain evidence="9">KCTC 19812</strain>
    </source>
</reference>
<gene>
    <name evidence="5 8" type="primary">hisD</name>
    <name evidence="8" type="ORF">ACFSKV_15780</name>
</gene>
<dbReference type="Proteomes" id="UP001597414">
    <property type="component" value="Unassembled WGS sequence"/>
</dbReference>
<comment type="caution">
    <text evidence="8">The sequence shown here is derived from an EMBL/GenBank/DDBJ whole genome shotgun (WGS) entry which is preliminary data.</text>
</comment>
<keyword evidence="2 5" id="KW-0479">Metal-binding</keyword>
<evidence type="ECO:0000313" key="9">
    <source>
        <dbReference type="Proteomes" id="UP001597414"/>
    </source>
</evidence>
<evidence type="ECO:0000256" key="6">
    <source>
        <dbReference type="PIRNR" id="PIRNR000099"/>
    </source>
</evidence>
<feature type="binding site" evidence="5">
    <location>
        <position position="258"/>
    </location>
    <ligand>
        <name>Zn(2+)</name>
        <dbReference type="ChEBI" id="CHEBI:29105"/>
    </ligand>
</feature>
<protein>
    <recommendedName>
        <fullName evidence="5">Histidinol dehydrogenase</fullName>
        <shortName evidence="5">HDH</shortName>
        <ecNumber evidence="5">1.1.1.23</ecNumber>
    </recommendedName>
</protein>
<feature type="binding site" evidence="5">
    <location>
        <position position="209"/>
    </location>
    <ligand>
        <name>NAD(+)</name>
        <dbReference type="ChEBI" id="CHEBI:57540"/>
    </ligand>
</feature>
<dbReference type="InterPro" id="IPR001692">
    <property type="entry name" value="Histidinol_DH_CS"/>
</dbReference>
<dbReference type="HAMAP" id="MF_01024">
    <property type="entry name" value="HisD"/>
    <property type="match status" value="1"/>
</dbReference>
<dbReference type="NCBIfam" id="TIGR00069">
    <property type="entry name" value="hisD"/>
    <property type="match status" value="1"/>
</dbReference>
<evidence type="ECO:0000256" key="3">
    <source>
        <dbReference type="ARBA" id="ARBA00022833"/>
    </source>
</evidence>
<feature type="binding site" evidence="5">
    <location>
        <position position="255"/>
    </location>
    <ligand>
        <name>substrate</name>
    </ligand>
</feature>
<keyword evidence="9" id="KW-1185">Reference proteome</keyword>
<comment type="similarity">
    <text evidence="1 5 6 7">Belongs to the histidinol dehydrogenase family.</text>
</comment>
<dbReference type="PANTHER" id="PTHR21256">
    <property type="entry name" value="HISTIDINOL DEHYDROGENASE HDH"/>
    <property type="match status" value="1"/>
</dbReference>
<dbReference type="EC" id="1.1.1.23" evidence="5"/>
<feature type="binding site" evidence="5">
    <location>
        <position position="323"/>
    </location>
    <ligand>
        <name>substrate</name>
    </ligand>
</feature>
<dbReference type="Gene3D" id="1.20.5.1300">
    <property type="match status" value="1"/>
</dbReference>
<organism evidence="8 9">
    <name type="scientific">Shivajiella indica</name>
    <dbReference type="NCBI Taxonomy" id="872115"/>
    <lineage>
        <taxon>Bacteria</taxon>
        <taxon>Pseudomonadati</taxon>
        <taxon>Bacteroidota</taxon>
        <taxon>Cytophagia</taxon>
        <taxon>Cytophagales</taxon>
        <taxon>Cyclobacteriaceae</taxon>
        <taxon>Shivajiella</taxon>
    </lineage>
</organism>
<comment type="catalytic activity">
    <reaction evidence="5">
        <text>L-histidinol + 2 NAD(+) + H2O = L-histidine + 2 NADH + 3 H(+)</text>
        <dbReference type="Rhea" id="RHEA:20641"/>
        <dbReference type="ChEBI" id="CHEBI:15377"/>
        <dbReference type="ChEBI" id="CHEBI:15378"/>
        <dbReference type="ChEBI" id="CHEBI:57540"/>
        <dbReference type="ChEBI" id="CHEBI:57595"/>
        <dbReference type="ChEBI" id="CHEBI:57699"/>
        <dbReference type="ChEBI" id="CHEBI:57945"/>
        <dbReference type="EC" id="1.1.1.23"/>
    </reaction>
</comment>
<feature type="active site" description="Proton acceptor" evidence="5">
    <location>
        <position position="323"/>
    </location>
</feature>
<dbReference type="GO" id="GO:0004399">
    <property type="term" value="F:histidinol dehydrogenase activity"/>
    <property type="evidence" value="ECO:0007669"/>
    <property type="project" value="UniProtKB-EC"/>
</dbReference>
<dbReference type="PIRSF" id="PIRSF000099">
    <property type="entry name" value="Histidinol_dh"/>
    <property type="match status" value="1"/>
</dbReference>
<feature type="binding site" evidence="5">
    <location>
        <position position="356"/>
    </location>
    <ligand>
        <name>Zn(2+)</name>
        <dbReference type="ChEBI" id="CHEBI:29105"/>
    </ligand>
</feature>
<feature type="binding site" evidence="5">
    <location>
        <position position="233"/>
    </location>
    <ligand>
        <name>substrate</name>
    </ligand>
</feature>
<feature type="binding site" evidence="5">
    <location>
        <position position="258"/>
    </location>
    <ligand>
        <name>substrate</name>
    </ligand>
</feature>
<dbReference type="InterPro" id="IPR022695">
    <property type="entry name" value="Histidinol_DH_monofunct"/>
</dbReference>
<name>A0ABW5BCA2_9BACT</name>
<evidence type="ECO:0000313" key="8">
    <source>
        <dbReference type="EMBL" id="MFD2203036.1"/>
    </source>
</evidence>
<dbReference type="PROSITE" id="PS00611">
    <property type="entry name" value="HISOL_DEHYDROGENASE"/>
    <property type="match status" value="1"/>
</dbReference>
<evidence type="ECO:0000256" key="2">
    <source>
        <dbReference type="ARBA" id="ARBA00022723"/>
    </source>
</evidence>
<dbReference type="InterPro" id="IPR012131">
    <property type="entry name" value="Hstdl_DH"/>
</dbReference>
<dbReference type="EMBL" id="JBHUIV010000020">
    <property type="protein sequence ID" value="MFD2203036.1"/>
    <property type="molecule type" value="Genomic_DNA"/>
</dbReference>
<feature type="binding site" evidence="5">
    <location>
        <position position="415"/>
    </location>
    <ligand>
        <name>Zn(2+)</name>
        <dbReference type="ChEBI" id="CHEBI:29105"/>
    </ligand>
</feature>
<feature type="binding site" evidence="5">
    <location>
        <position position="186"/>
    </location>
    <ligand>
        <name>NAD(+)</name>
        <dbReference type="ChEBI" id="CHEBI:57540"/>
    </ligand>
</feature>
<evidence type="ECO:0000256" key="1">
    <source>
        <dbReference type="ARBA" id="ARBA00010178"/>
    </source>
</evidence>
<keyword evidence="3 5" id="KW-0862">Zinc</keyword>
<feature type="binding site" evidence="5">
    <location>
        <position position="255"/>
    </location>
    <ligand>
        <name>Zn(2+)</name>
        <dbReference type="ChEBI" id="CHEBI:29105"/>
    </ligand>
</feature>
<evidence type="ECO:0000256" key="4">
    <source>
        <dbReference type="ARBA" id="ARBA00023002"/>
    </source>
</evidence>
<proteinExistence type="inferred from homology"/>
<comment type="pathway">
    <text evidence="5">Amino-acid biosynthesis; L-histidine biosynthesis; L-histidine from 5-phospho-alpha-D-ribose 1-diphosphate: step 9/9.</text>
</comment>